<organism evidence="1 2">
    <name type="scientific">Cricetulus griseus</name>
    <name type="common">Chinese hamster</name>
    <name type="synonym">Cricetulus barabensis griseus</name>
    <dbReference type="NCBI Taxonomy" id="10029"/>
    <lineage>
        <taxon>Eukaryota</taxon>
        <taxon>Metazoa</taxon>
        <taxon>Chordata</taxon>
        <taxon>Craniata</taxon>
        <taxon>Vertebrata</taxon>
        <taxon>Euteleostomi</taxon>
        <taxon>Mammalia</taxon>
        <taxon>Eutheria</taxon>
        <taxon>Euarchontoglires</taxon>
        <taxon>Glires</taxon>
        <taxon>Rodentia</taxon>
        <taxon>Myomorpha</taxon>
        <taxon>Muroidea</taxon>
        <taxon>Cricetidae</taxon>
        <taxon>Cricetinae</taxon>
        <taxon>Cricetulus</taxon>
    </lineage>
</organism>
<protein>
    <submittedName>
        <fullName evidence="1">Uncharacterized protein</fullName>
    </submittedName>
</protein>
<evidence type="ECO:0000313" key="1">
    <source>
        <dbReference type="EMBL" id="EGV97932.1"/>
    </source>
</evidence>
<evidence type="ECO:0000313" key="2">
    <source>
        <dbReference type="Proteomes" id="UP000001075"/>
    </source>
</evidence>
<accession>G3GVZ3</accession>
<gene>
    <name evidence="1" type="ORF">I79_001899</name>
</gene>
<dbReference type="EMBL" id="JH000045">
    <property type="protein sequence ID" value="EGV97932.1"/>
    <property type="molecule type" value="Genomic_DNA"/>
</dbReference>
<sequence>MIGLSKVPFSCFLHLHWVLLVGPQIPIRLLFDHLKDNYAFNVFLTVASILLMLKLNNDNGIF</sequence>
<dbReference type="Proteomes" id="UP000001075">
    <property type="component" value="Unassembled WGS sequence"/>
</dbReference>
<proteinExistence type="predicted"/>
<dbReference type="AlphaFoldDB" id="G3GVZ3"/>
<reference evidence="2" key="1">
    <citation type="journal article" date="2011" name="Nat. Biotechnol.">
        <title>The genomic sequence of the Chinese hamster ovary (CHO)-K1 cell line.</title>
        <authorList>
            <person name="Xu X."/>
            <person name="Nagarajan H."/>
            <person name="Lewis N.E."/>
            <person name="Pan S."/>
            <person name="Cai Z."/>
            <person name="Liu X."/>
            <person name="Chen W."/>
            <person name="Xie M."/>
            <person name="Wang W."/>
            <person name="Hammond S."/>
            <person name="Andersen M.R."/>
            <person name="Neff N."/>
            <person name="Passarelli B."/>
            <person name="Koh W."/>
            <person name="Fan H.C."/>
            <person name="Wang J."/>
            <person name="Gui Y."/>
            <person name="Lee K.H."/>
            <person name="Betenbaugh M.J."/>
            <person name="Quake S.R."/>
            <person name="Famili I."/>
            <person name="Palsson B.O."/>
            <person name="Wang J."/>
        </authorList>
    </citation>
    <scope>NUCLEOTIDE SEQUENCE [LARGE SCALE GENOMIC DNA]</scope>
    <source>
        <strain evidence="2">CHO K1 cell line</strain>
    </source>
</reference>
<dbReference type="InParanoid" id="G3GVZ3"/>
<name>G3GVZ3_CRIGR</name>